<evidence type="ECO:0000313" key="5">
    <source>
        <dbReference type="EMBL" id="MFD1342933.1"/>
    </source>
</evidence>
<dbReference type="Gene3D" id="1.10.1040.50">
    <property type="match status" value="1"/>
</dbReference>
<gene>
    <name evidence="5" type="ORF">ACFQ4E_10920</name>
</gene>
<comment type="catalytic activity">
    <reaction evidence="4">
        <text>a (3S)-3-hydroxyacyl-CoA + NAD(+) = a 3-oxoacyl-CoA + NADH + H(+)</text>
        <dbReference type="Rhea" id="RHEA:22432"/>
        <dbReference type="ChEBI" id="CHEBI:15378"/>
        <dbReference type="ChEBI" id="CHEBI:57318"/>
        <dbReference type="ChEBI" id="CHEBI:57540"/>
        <dbReference type="ChEBI" id="CHEBI:57945"/>
        <dbReference type="ChEBI" id="CHEBI:90726"/>
        <dbReference type="EC" id="1.1.1.35"/>
    </reaction>
</comment>
<evidence type="ECO:0000256" key="4">
    <source>
        <dbReference type="ARBA" id="ARBA00049556"/>
    </source>
</evidence>
<keyword evidence="3" id="KW-0511">Multifunctional enzyme</keyword>
<accession>A0ABW3ZJS8</accession>
<dbReference type="InterPro" id="IPR029045">
    <property type="entry name" value="ClpP/crotonase-like_dom_sf"/>
</dbReference>
<dbReference type="SUPFAM" id="SSF51735">
    <property type="entry name" value="NAD(P)-binding Rossmann-fold domains"/>
    <property type="match status" value="1"/>
</dbReference>
<dbReference type="Proteomes" id="UP001597135">
    <property type="component" value="Unassembled WGS sequence"/>
</dbReference>
<name>A0ABW3ZJS8_9RHOB</name>
<keyword evidence="6" id="KW-1185">Reference proteome</keyword>
<keyword evidence="2" id="KW-0456">Lyase</keyword>
<evidence type="ECO:0000256" key="2">
    <source>
        <dbReference type="ARBA" id="ARBA00023239"/>
    </source>
</evidence>
<sequence>MSVLVRMSLSGDVAVLEIGADPSPANLTLSLRQALARALDIVFTREDVAGVVLIGGPGGFPLGADIAEIPNMTAAPTVADLCTRIEESARPVVAALSGSVLGGGLELALAAHGRVAPRDAKIGMPELRVGLMPSAGATQRLPRRLGAGPTLDCLLETKLMSVADAPAARLFDRLVDGDLRAVAVETCRSLLGRSPLPRLSQDRGGFSDMATYQAAIAERRERIGGATSAAQTEIIAAVEAAALLPFEAGLAFEVDSFETLLRSEASKALRHALVAERQAARPRVPEGTALPEIARVAILGGGPLAADLVVACLVSGLSVAWGARDPERLRAGVAEVERLFRHLAAVGRGTTEHFAELVANLSLGDAEAMAQNVDFAVIAAPGQRGVRLPLDLVHAKAVPSDVRRLGLRFQPPAYDSRLLEILAGPEAEPRDIAHALSFATKLNKAPVQLRSTGETGVRRLDAALQRAADALVDAGQSPYAIDWALLNWGWARLPFRNRDVAGLAAHAQAPRTEGAVNWSARLAEAGRAGRATGQGFYRHAAGGESEDPELIALLDAARPPTTRMPDTEIQDLLLAALADEGLHMVGEGMAGRPVDIDVIAILGLAFPRWRGGPMFAADAAGLFRLKRKLDSFDHPDRAFATPHPLWAELVKNGAGFVSLDAVSPAPLG</sequence>
<dbReference type="PANTHER" id="PTHR23309">
    <property type="entry name" value="3-HYDROXYACYL-COA DEHYROGENASE"/>
    <property type="match status" value="1"/>
</dbReference>
<dbReference type="CDD" id="cd06558">
    <property type="entry name" value="crotonase-like"/>
    <property type="match status" value="1"/>
</dbReference>
<dbReference type="SUPFAM" id="SSF52096">
    <property type="entry name" value="ClpP/crotonase"/>
    <property type="match status" value="1"/>
</dbReference>
<dbReference type="InterPro" id="IPR036291">
    <property type="entry name" value="NAD(P)-bd_dom_sf"/>
</dbReference>
<dbReference type="Gene3D" id="3.90.226.10">
    <property type="entry name" value="2-enoyl-CoA Hydratase, Chain A, domain 1"/>
    <property type="match status" value="1"/>
</dbReference>
<proteinExistence type="predicted"/>
<evidence type="ECO:0000256" key="1">
    <source>
        <dbReference type="ARBA" id="ARBA00023235"/>
    </source>
</evidence>
<dbReference type="EMBL" id="JBHTMU010000016">
    <property type="protein sequence ID" value="MFD1342933.1"/>
    <property type="molecule type" value="Genomic_DNA"/>
</dbReference>
<evidence type="ECO:0000313" key="6">
    <source>
        <dbReference type="Proteomes" id="UP001597135"/>
    </source>
</evidence>
<comment type="caution">
    <text evidence="5">The sequence shown here is derived from an EMBL/GenBank/DDBJ whole genome shotgun (WGS) entry which is preliminary data.</text>
</comment>
<organism evidence="5 6">
    <name type="scientific">Litorisediminicola beolgyonensis</name>
    <dbReference type="NCBI Taxonomy" id="1173614"/>
    <lineage>
        <taxon>Bacteria</taxon>
        <taxon>Pseudomonadati</taxon>
        <taxon>Pseudomonadota</taxon>
        <taxon>Alphaproteobacteria</taxon>
        <taxon>Rhodobacterales</taxon>
        <taxon>Paracoccaceae</taxon>
        <taxon>Litorisediminicola</taxon>
    </lineage>
</organism>
<reference evidence="6" key="1">
    <citation type="journal article" date="2019" name="Int. J. Syst. Evol. Microbiol.">
        <title>The Global Catalogue of Microorganisms (GCM) 10K type strain sequencing project: providing services to taxonomists for standard genome sequencing and annotation.</title>
        <authorList>
            <consortium name="The Broad Institute Genomics Platform"/>
            <consortium name="The Broad Institute Genome Sequencing Center for Infectious Disease"/>
            <person name="Wu L."/>
            <person name="Ma J."/>
        </authorList>
    </citation>
    <scope>NUCLEOTIDE SEQUENCE [LARGE SCALE GENOMIC DNA]</scope>
    <source>
        <strain evidence="6">CCUG 62953</strain>
    </source>
</reference>
<keyword evidence="1" id="KW-0413">Isomerase</keyword>
<dbReference type="Gene3D" id="3.40.50.720">
    <property type="entry name" value="NAD(P)-binding Rossmann-like Domain"/>
    <property type="match status" value="1"/>
</dbReference>
<dbReference type="SUPFAM" id="SSF48179">
    <property type="entry name" value="6-phosphogluconate dehydrogenase C-terminal domain-like"/>
    <property type="match status" value="2"/>
</dbReference>
<dbReference type="RefSeq" id="WP_386803436.1">
    <property type="nucleotide sequence ID" value="NZ_JBHTMU010000016.1"/>
</dbReference>
<evidence type="ECO:0000256" key="3">
    <source>
        <dbReference type="ARBA" id="ARBA00023268"/>
    </source>
</evidence>
<dbReference type="InterPro" id="IPR001753">
    <property type="entry name" value="Enoyl-CoA_hydra/iso"/>
</dbReference>
<dbReference type="Pfam" id="PF00378">
    <property type="entry name" value="ECH_1"/>
    <property type="match status" value="1"/>
</dbReference>
<protein>
    <submittedName>
        <fullName evidence="5">Enoyl-CoA hydratase-related protein</fullName>
    </submittedName>
</protein>
<dbReference type="InterPro" id="IPR008927">
    <property type="entry name" value="6-PGluconate_DH-like_C_sf"/>
</dbReference>